<feature type="transmembrane region" description="Helical" evidence="1">
    <location>
        <begin position="60"/>
        <end position="93"/>
    </location>
</feature>
<name>A0ABT7DQQ6_9ACTN</name>
<keyword evidence="1" id="KW-0812">Transmembrane</keyword>
<keyword evidence="1" id="KW-0472">Membrane</keyword>
<keyword evidence="1" id="KW-1133">Transmembrane helix</keyword>
<evidence type="ECO:0000313" key="3">
    <source>
        <dbReference type="Proteomes" id="UP001232750"/>
    </source>
</evidence>
<organism evidence="2 3">
    <name type="scientific">Gordonibacter faecis</name>
    <dbReference type="NCBI Taxonomy" id="3047475"/>
    <lineage>
        <taxon>Bacteria</taxon>
        <taxon>Bacillati</taxon>
        <taxon>Actinomycetota</taxon>
        <taxon>Coriobacteriia</taxon>
        <taxon>Eggerthellales</taxon>
        <taxon>Eggerthellaceae</taxon>
        <taxon>Gordonibacter</taxon>
    </lineage>
</organism>
<feature type="transmembrane region" description="Helical" evidence="1">
    <location>
        <begin position="202"/>
        <end position="220"/>
    </location>
</feature>
<protein>
    <recommendedName>
        <fullName evidence="4">DUF4190 domain-containing protein</fullName>
    </recommendedName>
</protein>
<accession>A0ABT7DQQ6</accession>
<dbReference type="EMBL" id="JASJEU010000031">
    <property type="protein sequence ID" value="MDJ1651884.1"/>
    <property type="molecule type" value="Genomic_DNA"/>
</dbReference>
<gene>
    <name evidence="2" type="ORF">QNJ86_13820</name>
</gene>
<sequence>MSDLVTASWDWGSFWENFMASGGGVLLALYVVQIAFALIGAISSIVGLIRGITNKQTTAIALGGIGIGCMILGLFFFGIVLWTAGMICGLMACKRSKQPRMLSYEEFKQRKAMMQDPEYAEYMRTMHGIEDTGGMTAEQKFDRSVAANPLIGLSEAEFSRLNLKAKHGTLSPAEQQMYNDYIQASMKKNGGEVKPPMSDGKLGAIVLVVIVIGLVLWFGFNSASQNGMFDHLSNAPMSETVSEYVTEISVWSTDETGIPSMTTKYTAVDQNGHIIDEHDVYDTPEEVPEPEWHESSNGKQTIEDLGNGTILMHGDMPISD</sequence>
<reference evidence="2 3" key="1">
    <citation type="submission" date="2023-05" db="EMBL/GenBank/DDBJ databases">
        <title>Gordonibacter KGMB12511T sp. nov., isolated from faeces of healthy Korean.</title>
        <authorList>
            <person name="Kim H.S."/>
            <person name="Kim J.-S."/>
            <person name="Suh M.K."/>
            <person name="Eom M.K."/>
            <person name="Do H.E."/>
            <person name="Lee J.-S."/>
        </authorList>
    </citation>
    <scope>NUCLEOTIDE SEQUENCE [LARGE SCALE GENOMIC DNA]</scope>
    <source>
        <strain evidence="2 3">KGMB12511</strain>
    </source>
</reference>
<comment type="caution">
    <text evidence="2">The sequence shown here is derived from an EMBL/GenBank/DDBJ whole genome shotgun (WGS) entry which is preliminary data.</text>
</comment>
<evidence type="ECO:0008006" key="4">
    <source>
        <dbReference type="Google" id="ProtNLM"/>
    </source>
</evidence>
<evidence type="ECO:0000313" key="2">
    <source>
        <dbReference type="EMBL" id="MDJ1651884.1"/>
    </source>
</evidence>
<dbReference type="Proteomes" id="UP001232750">
    <property type="component" value="Unassembled WGS sequence"/>
</dbReference>
<evidence type="ECO:0000256" key="1">
    <source>
        <dbReference type="SAM" id="Phobius"/>
    </source>
</evidence>
<keyword evidence="3" id="KW-1185">Reference proteome</keyword>
<feature type="transmembrane region" description="Helical" evidence="1">
    <location>
        <begin position="25"/>
        <end position="48"/>
    </location>
</feature>
<dbReference type="RefSeq" id="WP_283833233.1">
    <property type="nucleotide sequence ID" value="NZ_JASJEU010000031.1"/>
</dbReference>
<proteinExistence type="predicted"/>